<dbReference type="AlphaFoldDB" id="K2KWI1"/>
<comment type="caution">
    <text evidence="1">The sequence shown here is derived from an EMBL/GenBank/DDBJ whole genome shotgun (WGS) entry which is preliminary data.</text>
</comment>
<dbReference type="PATRIC" id="fig|740709.3.peg.259"/>
<evidence type="ECO:0000313" key="1">
    <source>
        <dbReference type="EMBL" id="EKE86834.1"/>
    </source>
</evidence>
<reference evidence="1 2" key="1">
    <citation type="journal article" date="2012" name="J. Bacteriol.">
        <title>Genome Sequence of Idiomarina xiamenensis Type Strain 10-D-4.</title>
        <authorList>
            <person name="Lai Q."/>
            <person name="Wang L."/>
            <person name="Wang W."/>
            <person name="Shao Z."/>
        </authorList>
    </citation>
    <scope>NUCLEOTIDE SEQUENCE [LARGE SCALE GENOMIC DNA]</scope>
    <source>
        <strain evidence="1 2">10-D-4</strain>
    </source>
</reference>
<dbReference type="EMBL" id="AMRG01000002">
    <property type="protein sequence ID" value="EKE86834.1"/>
    <property type="molecule type" value="Genomic_DNA"/>
</dbReference>
<sequence length="153" mass="17415">MWALLKTLLAAIITVTLLFLAVVIYQYTTYAPAPPPQANCQPLQLLTHAQQPIEAHLYRCQRGDQQWSGYEVWLLENVDQHWQRLLTASASELPKTVCMQLVWQRDNVLQLQHTGSNHGYTLSNNQFTYRASDGRKHGMGFSANNNDALSCAW</sequence>
<evidence type="ECO:0000313" key="2">
    <source>
        <dbReference type="Proteomes" id="UP000014115"/>
    </source>
</evidence>
<protein>
    <submittedName>
        <fullName evidence="1">Uncharacterized protein</fullName>
    </submittedName>
</protein>
<keyword evidence="2" id="KW-1185">Reference proteome</keyword>
<name>K2KWI1_9GAMM</name>
<dbReference type="STRING" id="740709.A10D4_01292"/>
<gene>
    <name evidence="1" type="ORF">A10D4_01292</name>
</gene>
<accession>K2KWI1</accession>
<dbReference type="OrthoDB" id="6238509at2"/>
<organism evidence="1 2">
    <name type="scientific">Idiomarina xiamenensis 10-D-4</name>
    <dbReference type="NCBI Taxonomy" id="740709"/>
    <lineage>
        <taxon>Bacteria</taxon>
        <taxon>Pseudomonadati</taxon>
        <taxon>Pseudomonadota</taxon>
        <taxon>Gammaproteobacteria</taxon>
        <taxon>Alteromonadales</taxon>
        <taxon>Idiomarinaceae</taxon>
        <taxon>Idiomarina</taxon>
    </lineage>
</organism>
<dbReference type="RefSeq" id="WP_008487222.1">
    <property type="nucleotide sequence ID" value="NZ_AMRG01000002.1"/>
</dbReference>
<proteinExistence type="predicted"/>
<dbReference type="eggNOG" id="ENOG5031ICH">
    <property type="taxonomic scope" value="Bacteria"/>
</dbReference>
<dbReference type="Proteomes" id="UP000014115">
    <property type="component" value="Unassembled WGS sequence"/>
</dbReference>